<evidence type="ECO:0000256" key="2">
    <source>
        <dbReference type="ARBA" id="ARBA00022475"/>
    </source>
</evidence>
<evidence type="ECO:0000313" key="8">
    <source>
        <dbReference type="Proteomes" id="UP001597417"/>
    </source>
</evidence>
<dbReference type="Proteomes" id="UP001597417">
    <property type="component" value="Unassembled WGS sequence"/>
</dbReference>
<accession>A0ABW5FV57</accession>
<dbReference type="RefSeq" id="WP_378266291.1">
    <property type="nucleotide sequence ID" value="NZ_JBHUKR010000007.1"/>
</dbReference>
<dbReference type="EMBL" id="JBHUKR010000007">
    <property type="protein sequence ID" value="MFD2418347.1"/>
    <property type="molecule type" value="Genomic_DNA"/>
</dbReference>
<proteinExistence type="predicted"/>
<evidence type="ECO:0000256" key="6">
    <source>
        <dbReference type="SAM" id="Phobius"/>
    </source>
</evidence>
<keyword evidence="3 6" id="KW-0812">Transmembrane</keyword>
<keyword evidence="2" id="KW-1003">Cell membrane</keyword>
<comment type="caution">
    <text evidence="7">The sequence shown here is derived from an EMBL/GenBank/DDBJ whole genome shotgun (WGS) entry which is preliminary data.</text>
</comment>
<protein>
    <submittedName>
        <fullName evidence="7">LysE family translocator</fullName>
    </submittedName>
</protein>
<evidence type="ECO:0000256" key="4">
    <source>
        <dbReference type="ARBA" id="ARBA00022989"/>
    </source>
</evidence>
<evidence type="ECO:0000256" key="3">
    <source>
        <dbReference type="ARBA" id="ARBA00022692"/>
    </source>
</evidence>
<sequence length="202" mass="20391">MTNWVGFVPTALLVSLIPGANQLLGLSNAARYGAAHALAGIGGRLAAFVALIALVVAGLGTMLAASATVLTVIKWAGVVYLLWIGIAGLRQAWRRRDVSGAAGGPRGGKGPWALAVNEFVVAMGNPKALLLFAALLPQFTSSGHGLALLGAAYLGVEFVVGLGYVAIGSGIGATGMSIRTQRRVDLGVGICFVTLAGLLAAD</sequence>
<feature type="transmembrane region" description="Helical" evidence="6">
    <location>
        <begin position="6"/>
        <end position="24"/>
    </location>
</feature>
<comment type="subcellular location">
    <subcellularLocation>
        <location evidence="1">Cell membrane</location>
        <topology evidence="1">Multi-pass membrane protein</topology>
    </subcellularLocation>
</comment>
<dbReference type="PANTHER" id="PTHR30086:SF20">
    <property type="entry name" value="ARGININE EXPORTER PROTEIN ARGO-RELATED"/>
    <property type="match status" value="1"/>
</dbReference>
<feature type="transmembrane region" description="Helical" evidence="6">
    <location>
        <begin position="45"/>
        <end position="66"/>
    </location>
</feature>
<organism evidence="7 8">
    <name type="scientific">Amycolatopsis pigmentata</name>
    <dbReference type="NCBI Taxonomy" id="450801"/>
    <lineage>
        <taxon>Bacteria</taxon>
        <taxon>Bacillati</taxon>
        <taxon>Actinomycetota</taxon>
        <taxon>Actinomycetes</taxon>
        <taxon>Pseudonocardiales</taxon>
        <taxon>Pseudonocardiaceae</taxon>
        <taxon>Amycolatopsis</taxon>
    </lineage>
</organism>
<evidence type="ECO:0000313" key="7">
    <source>
        <dbReference type="EMBL" id="MFD2418347.1"/>
    </source>
</evidence>
<name>A0ABW5FV57_9PSEU</name>
<keyword evidence="5 6" id="KW-0472">Membrane</keyword>
<keyword evidence="4 6" id="KW-1133">Transmembrane helix</keyword>
<dbReference type="PANTHER" id="PTHR30086">
    <property type="entry name" value="ARGININE EXPORTER PROTEIN ARGO"/>
    <property type="match status" value="1"/>
</dbReference>
<keyword evidence="8" id="KW-1185">Reference proteome</keyword>
<evidence type="ECO:0000256" key="1">
    <source>
        <dbReference type="ARBA" id="ARBA00004651"/>
    </source>
</evidence>
<gene>
    <name evidence="7" type="ORF">ACFSXZ_18650</name>
</gene>
<evidence type="ECO:0000256" key="5">
    <source>
        <dbReference type="ARBA" id="ARBA00023136"/>
    </source>
</evidence>
<feature type="transmembrane region" description="Helical" evidence="6">
    <location>
        <begin position="148"/>
        <end position="172"/>
    </location>
</feature>
<feature type="transmembrane region" description="Helical" evidence="6">
    <location>
        <begin position="72"/>
        <end position="93"/>
    </location>
</feature>
<reference evidence="8" key="1">
    <citation type="journal article" date="2019" name="Int. J. Syst. Evol. Microbiol.">
        <title>The Global Catalogue of Microorganisms (GCM) 10K type strain sequencing project: providing services to taxonomists for standard genome sequencing and annotation.</title>
        <authorList>
            <consortium name="The Broad Institute Genomics Platform"/>
            <consortium name="The Broad Institute Genome Sequencing Center for Infectious Disease"/>
            <person name="Wu L."/>
            <person name="Ma J."/>
        </authorList>
    </citation>
    <scope>NUCLEOTIDE SEQUENCE [LARGE SCALE GENOMIC DNA]</scope>
    <source>
        <strain evidence="8">CGMCC 4.7645</strain>
    </source>
</reference>
<feature type="transmembrane region" description="Helical" evidence="6">
    <location>
        <begin position="114"/>
        <end position="136"/>
    </location>
</feature>
<dbReference type="InterPro" id="IPR001123">
    <property type="entry name" value="LeuE-type"/>
</dbReference>
<dbReference type="Pfam" id="PF01810">
    <property type="entry name" value="LysE"/>
    <property type="match status" value="1"/>
</dbReference>